<comment type="caution">
    <text evidence="1">The sequence shown here is derived from an EMBL/GenBank/DDBJ whole genome shotgun (WGS) entry which is preliminary data.</text>
</comment>
<protein>
    <submittedName>
        <fullName evidence="1">Uncharacterized protein</fullName>
    </submittedName>
</protein>
<dbReference type="EMBL" id="LVVM01005027">
    <property type="protein sequence ID" value="OJA11536.1"/>
    <property type="molecule type" value="Genomic_DNA"/>
</dbReference>
<name>A0A1J8QDV1_9AGAM</name>
<feature type="non-terminal residue" evidence="1">
    <location>
        <position position="1"/>
    </location>
</feature>
<dbReference type="AlphaFoldDB" id="A0A1J8QDV1"/>
<proteinExistence type="predicted"/>
<evidence type="ECO:0000313" key="2">
    <source>
        <dbReference type="Proteomes" id="UP000183567"/>
    </source>
</evidence>
<accession>A0A1J8QDV1</accession>
<feature type="non-terminal residue" evidence="1">
    <location>
        <position position="20"/>
    </location>
</feature>
<reference evidence="1 2" key="1">
    <citation type="submission" date="2016-03" db="EMBL/GenBank/DDBJ databases">
        <title>Comparative genomics of the ectomycorrhizal sister species Rhizopogon vinicolor and Rhizopogon vesiculosus (Basidiomycota: Boletales) reveals a divergence of the mating type B locus.</title>
        <authorList>
            <person name="Mujic A.B."/>
            <person name="Kuo A."/>
            <person name="Tritt A."/>
            <person name="Lipzen A."/>
            <person name="Chen C."/>
            <person name="Johnson J."/>
            <person name="Sharma A."/>
            <person name="Barry K."/>
            <person name="Grigoriev I.V."/>
            <person name="Spatafora J.W."/>
        </authorList>
    </citation>
    <scope>NUCLEOTIDE SEQUENCE [LARGE SCALE GENOMIC DNA]</scope>
    <source>
        <strain evidence="1 2">AM-OR11-056</strain>
    </source>
</reference>
<gene>
    <name evidence="1" type="ORF">AZE42_13702</name>
</gene>
<keyword evidence="2" id="KW-1185">Reference proteome</keyword>
<dbReference type="Proteomes" id="UP000183567">
    <property type="component" value="Unassembled WGS sequence"/>
</dbReference>
<evidence type="ECO:0000313" key="1">
    <source>
        <dbReference type="EMBL" id="OJA11536.1"/>
    </source>
</evidence>
<organism evidence="1 2">
    <name type="scientific">Rhizopogon vesiculosus</name>
    <dbReference type="NCBI Taxonomy" id="180088"/>
    <lineage>
        <taxon>Eukaryota</taxon>
        <taxon>Fungi</taxon>
        <taxon>Dikarya</taxon>
        <taxon>Basidiomycota</taxon>
        <taxon>Agaricomycotina</taxon>
        <taxon>Agaricomycetes</taxon>
        <taxon>Agaricomycetidae</taxon>
        <taxon>Boletales</taxon>
        <taxon>Suillineae</taxon>
        <taxon>Rhizopogonaceae</taxon>
        <taxon>Rhizopogon</taxon>
    </lineage>
</organism>
<sequence length="20" mass="2205">QCGEVQLLSTLGLVLFEQLN</sequence>